<evidence type="ECO:0000256" key="1">
    <source>
        <dbReference type="SAM" id="MobiDB-lite"/>
    </source>
</evidence>
<dbReference type="Proteomes" id="UP001151760">
    <property type="component" value="Unassembled WGS sequence"/>
</dbReference>
<sequence>METQKLLLKDEDGEEVDVHLYRSMIGSLMYLTSSRPDIMFAVVLCRLQRQSQMCSHLQLARGRLVCITEAEYVAASSCCGQLWAMSWRICQRGRYITIPSDGKKIIITELIVRRDLLLEDAEGIDCLRNATIFEHLTLMGRTKRKDTEIPQSSGPADNVADEVVNEEMDDSLERAATTATSLDAEHDRGNMNKTQSKATPNEQVPRTSQRGGPRRQETMGDTIAQTSSENVSKHSNDPLLTRELEKKEDTRTSQSQKIILRLVDPVRWFPLMKLVWVIKRMHPKRGVLNDEEVFAGQDMDEKEINVAEKEVSTADPVTTAGEVVTTASPTETTTADDLTLAQTLIEIRSAKSKSKGCDRKQQEKDQISMMGSCSRFQAQMQHMIDADVANASQQMQAEEQEKLSIEEKSKLFKGSEVRAEAEIVQESSSKRAGTKLEQESIKKQKVDEDKEIAELQRLIEVIPNKEEIIRADGSLKMYLVFSHMLKSFDREDLETLWKLVKAKHGSTRPEEGYERVIWGDLKTMFDPHVKDQVWRNQQDYRVLDWKIYDSCGFHSLRMQHMHIHMLVEKRYPLTPATITDMLNKKLQCDHFSEMGRIVGIKRLLDDLKVNAAQYKVSTASLIHALKDSSWIEAMQEELLQFKLQGVWVTEVLDCKHTMETQKLCSRMKDGEACARYQVNQSFTSSCCEKEFLAYTDSDYAGASLDRKSTTGGCQFLGCRLISWQCKKQTVVANSTTEAEYVAASSVVDKCFEYRLTT</sequence>
<protein>
    <submittedName>
        <fullName evidence="2">Uncharacterized protein</fullName>
    </submittedName>
</protein>
<evidence type="ECO:0000313" key="3">
    <source>
        <dbReference type="Proteomes" id="UP001151760"/>
    </source>
</evidence>
<reference evidence="2" key="1">
    <citation type="journal article" date="2022" name="Int. J. Mol. Sci.">
        <title>Draft Genome of Tanacetum Coccineum: Genomic Comparison of Closely Related Tanacetum-Family Plants.</title>
        <authorList>
            <person name="Yamashiro T."/>
            <person name="Shiraishi A."/>
            <person name="Nakayama K."/>
            <person name="Satake H."/>
        </authorList>
    </citation>
    <scope>NUCLEOTIDE SEQUENCE</scope>
</reference>
<gene>
    <name evidence="2" type="ORF">Tco_0803295</name>
</gene>
<feature type="compositionally biased region" description="Basic and acidic residues" evidence="1">
    <location>
        <begin position="231"/>
        <end position="251"/>
    </location>
</feature>
<dbReference type="CDD" id="cd09272">
    <property type="entry name" value="RNase_HI_RT_Ty1"/>
    <property type="match status" value="1"/>
</dbReference>
<organism evidence="2 3">
    <name type="scientific">Tanacetum coccineum</name>
    <dbReference type="NCBI Taxonomy" id="301880"/>
    <lineage>
        <taxon>Eukaryota</taxon>
        <taxon>Viridiplantae</taxon>
        <taxon>Streptophyta</taxon>
        <taxon>Embryophyta</taxon>
        <taxon>Tracheophyta</taxon>
        <taxon>Spermatophyta</taxon>
        <taxon>Magnoliopsida</taxon>
        <taxon>eudicotyledons</taxon>
        <taxon>Gunneridae</taxon>
        <taxon>Pentapetalae</taxon>
        <taxon>asterids</taxon>
        <taxon>campanulids</taxon>
        <taxon>Asterales</taxon>
        <taxon>Asteraceae</taxon>
        <taxon>Asteroideae</taxon>
        <taxon>Anthemideae</taxon>
        <taxon>Anthemidinae</taxon>
        <taxon>Tanacetum</taxon>
    </lineage>
</organism>
<reference evidence="2" key="2">
    <citation type="submission" date="2022-01" db="EMBL/GenBank/DDBJ databases">
        <authorList>
            <person name="Yamashiro T."/>
            <person name="Shiraishi A."/>
            <person name="Satake H."/>
            <person name="Nakayama K."/>
        </authorList>
    </citation>
    <scope>NUCLEOTIDE SEQUENCE</scope>
</reference>
<feature type="compositionally biased region" description="Polar residues" evidence="1">
    <location>
        <begin position="191"/>
        <end position="210"/>
    </location>
</feature>
<dbReference type="PANTHER" id="PTHR11439">
    <property type="entry name" value="GAG-POL-RELATED RETROTRANSPOSON"/>
    <property type="match status" value="1"/>
</dbReference>
<accession>A0ABQ5A595</accession>
<comment type="caution">
    <text evidence="2">The sequence shown here is derived from an EMBL/GenBank/DDBJ whole genome shotgun (WGS) entry which is preliminary data.</text>
</comment>
<name>A0ABQ5A595_9ASTR</name>
<evidence type="ECO:0000313" key="2">
    <source>
        <dbReference type="EMBL" id="GJS96327.1"/>
    </source>
</evidence>
<proteinExistence type="predicted"/>
<dbReference type="PANTHER" id="PTHR11439:SF495">
    <property type="entry name" value="REVERSE TRANSCRIPTASE, RNA-DEPENDENT DNA POLYMERASE-RELATED"/>
    <property type="match status" value="1"/>
</dbReference>
<feature type="region of interest" description="Disordered" evidence="1">
    <location>
        <begin position="169"/>
        <end position="255"/>
    </location>
</feature>
<keyword evidence="3" id="KW-1185">Reference proteome</keyword>
<dbReference type="EMBL" id="BQNB010011878">
    <property type="protein sequence ID" value="GJS96327.1"/>
    <property type="molecule type" value="Genomic_DNA"/>
</dbReference>